<comment type="caution">
    <text evidence="2">The sequence shown here is derived from an EMBL/GenBank/DDBJ whole genome shotgun (WGS) entry which is preliminary data.</text>
</comment>
<reference evidence="2 3" key="1">
    <citation type="journal article" date="2017" name="Genome Biol. Evol.">
        <title>Phytophthora megakarya and P. palmivora, closely related causal agents of cacao black pod rot, underwent increases in genome sizes and gene numbers by different mechanisms.</title>
        <authorList>
            <person name="Ali S.S."/>
            <person name="Shao J."/>
            <person name="Lary D.J."/>
            <person name="Kronmiller B."/>
            <person name="Shen D."/>
            <person name="Strem M.D."/>
            <person name="Amoako-Attah I."/>
            <person name="Akrofi A.Y."/>
            <person name="Begoude B.A."/>
            <person name="Ten Hoopen G.M."/>
            <person name="Coulibaly K."/>
            <person name="Kebe B.I."/>
            <person name="Melnick R.L."/>
            <person name="Guiltinan M.J."/>
            <person name="Tyler B.M."/>
            <person name="Meinhardt L.W."/>
            <person name="Bailey B.A."/>
        </authorList>
    </citation>
    <scope>NUCLEOTIDE SEQUENCE [LARGE SCALE GENOMIC DNA]</scope>
    <source>
        <strain evidence="3">sbr112.9</strain>
    </source>
</reference>
<sequence>MADFDNCTTKSYTGSYQTTKYDIGRETIIDVGNSILEQRKSQAKHHARRKIGMQVVSAILVVMGRIVLLAFNEKDLIMTGGCTGCPFHVDERIFSTTRLFTANQCLKICTQRQPGIIAFPKWKSTCIRDVKEWGFPNMVATTSAEELLQVIAVLNLSVTPQMVAELKKGIELKDKCVTQRAIIVLIHLFMFQTVKSSADYSLIPAADVNVFPEFTECRPNVSNSNIIASKLVLSTMTKISSQWCQTY</sequence>
<keyword evidence="3" id="KW-1185">Reference proteome</keyword>
<feature type="transmembrane region" description="Helical" evidence="1">
    <location>
        <begin position="51"/>
        <end position="71"/>
    </location>
</feature>
<dbReference type="AlphaFoldDB" id="A0A2P4XRI5"/>
<protein>
    <submittedName>
        <fullName evidence="2">Uncharacterized protein</fullName>
    </submittedName>
</protein>
<name>A0A2P4XRI5_9STRA</name>
<proteinExistence type="predicted"/>
<evidence type="ECO:0000313" key="3">
    <source>
        <dbReference type="Proteomes" id="UP000237271"/>
    </source>
</evidence>
<evidence type="ECO:0000313" key="2">
    <source>
        <dbReference type="EMBL" id="POM68099.1"/>
    </source>
</evidence>
<evidence type="ECO:0000256" key="1">
    <source>
        <dbReference type="SAM" id="Phobius"/>
    </source>
</evidence>
<dbReference type="EMBL" id="NCKW01008406">
    <property type="protein sequence ID" value="POM68099.1"/>
    <property type="molecule type" value="Genomic_DNA"/>
</dbReference>
<gene>
    <name evidence="2" type="ORF">PHPALM_15784</name>
</gene>
<accession>A0A2P4XRI5</accession>
<keyword evidence="1" id="KW-0472">Membrane</keyword>
<dbReference type="Proteomes" id="UP000237271">
    <property type="component" value="Unassembled WGS sequence"/>
</dbReference>
<keyword evidence="1" id="KW-1133">Transmembrane helix</keyword>
<organism evidence="2 3">
    <name type="scientific">Phytophthora palmivora</name>
    <dbReference type="NCBI Taxonomy" id="4796"/>
    <lineage>
        <taxon>Eukaryota</taxon>
        <taxon>Sar</taxon>
        <taxon>Stramenopiles</taxon>
        <taxon>Oomycota</taxon>
        <taxon>Peronosporomycetes</taxon>
        <taxon>Peronosporales</taxon>
        <taxon>Peronosporaceae</taxon>
        <taxon>Phytophthora</taxon>
    </lineage>
</organism>
<keyword evidence="1" id="KW-0812">Transmembrane</keyword>